<dbReference type="Gene3D" id="2.120.10.30">
    <property type="entry name" value="TolB, C-terminal domain"/>
    <property type="match status" value="1"/>
</dbReference>
<dbReference type="RefSeq" id="WP_377764480.1">
    <property type="nucleotide sequence ID" value="NZ_JBHRXY010000061.1"/>
</dbReference>
<evidence type="ECO:0000256" key="1">
    <source>
        <dbReference type="SAM" id="MobiDB-lite"/>
    </source>
</evidence>
<dbReference type="InterPro" id="IPR012938">
    <property type="entry name" value="Glc/Sorbosone_DH"/>
</dbReference>
<dbReference type="EMBL" id="JBHRXY010000061">
    <property type="protein sequence ID" value="MFC3632031.1"/>
    <property type="molecule type" value="Genomic_DNA"/>
</dbReference>
<feature type="signal peptide" evidence="2">
    <location>
        <begin position="1"/>
        <end position="21"/>
    </location>
</feature>
<evidence type="ECO:0000313" key="5">
    <source>
        <dbReference type="Proteomes" id="UP001595539"/>
    </source>
</evidence>
<sequence length="452" mass="48649">MKRATFCGLLLTTAFATPILAQEDLETLQGMQRTDATFTRIEQTGPTADALAAILPHINVPDGFEVSLYAVVPDARSMAVAPQGTVVFVGTRKDKVWSVVDRDRNRVADEVMDFAPSLTFDIPNGPCFSPDGFLYIAERNRVLQFPAAEFFFEGPDPAVGTVVAQGELIPAEEESFNHTARVCRVGPDGKLYISLGQPYNVQPREKLEKYDEIGIGGIVRMNIDGSEREVFTRGIRNSVGHDFDPANGDLWFTDNQVDGMGDDIPPGELNRQTEAGQHFGFPWVNAGIEIADYKDVPRPQGVEFIEPQVKTDAHAADLGMSFYRGNSFPQEYRGGIFSAQHGSWNRTTPVGARVMFTRLDADGNAAGTEVFADGWLDGETGEYRGRPMDIAFLRDGSMLVSDDFAGAIWRIAYAGDGAGGAGGGAMPQDGAADAEADGEAAGTPAPAPAPAN</sequence>
<gene>
    <name evidence="4" type="ORF">ACFOM8_21665</name>
</gene>
<organism evidence="4 5">
    <name type="scientific">Paracoccus angustae</name>
    <dbReference type="NCBI Taxonomy" id="1671480"/>
    <lineage>
        <taxon>Bacteria</taxon>
        <taxon>Pseudomonadati</taxon>
        <taxon>Pseudomonadota</taxon>
        <taxon>Alphaproteobacteria</taxon>
        <taxon>Rhodobacterales</taxon>
        <taxon>Paracoccaceae</taxon>
        <taxon>Paracoccus</taxon>
    </lineage>
</organism>
<dbReference type="PANTHER" id="PTHR33546">
    <property type="entry name" value="LARGE, MULTIFUNCTIONAL SECRETED PROTEIN-RELATED"/>
    <property type="match status" value="1"/>
</dbReference>
<evidence type="ECO:0000313" key="4">
    <source>
        <dbReference type="EMBL" id="MFC3632031.1"/>
    </source>
</evidence>
<dbReference type="InterPro" id="IPR011041">
    <property type="entry name" value="Quinoprot_gluc/sorb_DH_b-prop"/>
</dbReference>
<comment type="caution">
    <text evidence="4">The sequence shown here is derived from an EMBL/GenBank/DDBJ whole genome shotgun (WGS) entry which is preliminary data.</text>
</comment>
<evidence type="ECO:0000256" key="2">
    <source>
        <dbReference type="SAM" id="SignalP"/>
    </source>
</evidence>
<accession>A0ABV7UAY0</accession>
<reference evidence="5" key="1">
    <citation type="journal article" date="2019" name="Int. J. Syst. Evol. Microbiol.">
        <title>The Global Catalogue of Microorganisms (GCM) 10K type strain sequencing project: providing services to taxonomists for standard genome sequencing and annotation.</title>
        <authorList>
            <consortium name="The Broad Institute Genomics Platform"/>
            <consortium name="The Broad Institute Genome Sequencing Center for Infectious Disease"/>
            <person name="Wu L."/>
            <person name="Ma J."/>
        </authorList>
    </citation>
    <scope>NUCLEOTIDE SEQUENCE [LARGE SCALE GENOMIC DNA]</scope>
    <source>
        <strain evidence="5">KCTC 42473</strain>
    </source>
</reference>
<dbReference type="SUPFAM" id="SSF50952">
    <property type="entry name" value="Soluble quinoprotein glucose dehydrogenase"/>
    <property type="match status" value="1"/>
</dbReference>
<dbReference type="InterPro" id="IPR011042">
    <property type="entry name" value="6-blade_b-propeller_TolB-like"/>
</dbReference>
<keyword evidence="2" id="KW-0732">Signal</keyword>
<feature type="domain" description="Glucose/Sorbosone dehydrogenase" evidence="3">
    <location>
        <begin position="174"/>
        <end position="338"/>
    </location>
</feature>
<feature type="chain" id="PRO_5045062010" evidence="2">
    <location>
        <begin position="22"/>
        <end position="452"/>
    </location>
</feature>
<feature type="region of interest" description="Disordered" evidence="1">
    <location>
        <begin position="420"/>
        <end position="452"/>
    </location>
</feature>
<evidence type="ECO:0000259" key="3">
    <source>
        <dbReference type="Pfam" id="PF07995"/>
    </source>
</evidence>
<dbReference type="Pfam" id="PF07995">
    <property type="entry name" value="GSDH"/>
    <property type="match status" value="1"/>
</dbReference>
<dbReference type="Proteomes" id="UP001595539">
    <property type="component" value="Unassembled WGS sequence"/>
</dbReference>
<name>A0ABV7UAY0_9RHOB</name>
<dbReference type="PANTHER" id="PTHR33546:SF1">
    <property type="entry name" value="LARGE, MULTIFUNCTIONAL SECRETED PROTEIN"/>
    <property type="match status" value="1"/>
</dbReference>
<keyword evidence="5" id="KW-1185">Reference proteome</keyword>
<protein>
    <submittedName>
        <fullName evidence="4">PQQ-dependent sugar dehydrogenase</fullName>
    </submittedName>
</protein>
<proteinExistence type="predicted"/>